<dbReference type="Pfam" id="PF04435">
    <property type="entry name" value="SPK"/>
    <property type="match status" value="1"/>
</dbReference>
<accession>A0A8R1I2D2</accession>
<reference evidence="2" key="2">
    <citation type="submission" date="2022-06" db="UniProtKB">
        <authorList>
            <consortium name="EnsemblMetazoa"/>
        </authorList>
    </citation>
    <scope>IDENTIFICATION</scope>
    <source>
        <strain evidence="2">DF5081</strain>
    </source>
</reference>
<reference evidence="3" key="1">
    <citation type="submission" date="2010-08" db="EMBL/GenBank/DDBJ databases">
        <authorList>
            <consortium name="Caenorhabditis japonica Sequencing Consortium"/>
            <person name="Wilson R.K."/>
        </authorList>
    </citation>
    <scope>NUCLEOTIDE SEQUENCE [LARGE SCALE GENOMIC DNA]</scope>
    <source>
        <strain evidence="3">DF5081</strain>
    </source>
</reference>
<keyword evidence="3" id="KW-1185">Reference proteome</keyword>
<dbReference type="PANTHER" id="PTHR23362">
    <property type="entry name" value="L-PLASTIN-RELATED"/>
    <property type="match status" value="1"/>
</dbReference>
<evidence type="ECO:0000313" key="2">
    <source>
        <dbReference type="EnsemblMetazoa" id="CJA17691.1"/>
    </source>
</evidence>
<dbReference type="EnsemblMetazoa" id="CJA17691.1">
    <property type="protein sequence ID" value="CJA17691.1"/>
    <property type="gene ID" value="WBGene00136895"/>
</dbReference>
<proteinExistence type="predicted"/>
<dbReference type="InterPro" id="IPR053315">
    <property type="entry name" value="Peptidase_C14A"/>
</dbReference>
<sequence>MEPPNEIVATSSSSDTPAPALKTPKQNYIYYTEAEDRLLLNFVAEKAQTVEKPMILGVLWTEYIDSTKSERTVKSLISRFRDNLVPKMHEFEEDYDLETRIRMVFITQYPVTEEFQKQIDPHGFLELNAERCIVTYKSHAENGLDLTLIDKYGRMRKKAGRQLLNIEGRGSHKKRKLEEEFSGDVDLFDPFFLTSGSGYIFQNYHGNSSSFLGDADPDPVEDGHQKPEDIAQGLNEIKQEYVEAEEMPTRASVPTTSATPMRYLAPRVAPQPSIRPATSTTTNKSTSLKDFLKLLKIVVVSFESPEFAGLKAKVKQAIENLGDSDENIPLDKIRLALETTLAVVSR</sequence>
<organism evidence="2 3">
    <name type="scientific">Caenorhabditis japonica</name>
    <dbReference type="NCBI Taxonomy" id="281687"/>
    <lineage>
        <taxon>Eukaryota</taxon>
        <taxon>Metazoa</taxon>
        <taxon>Ecdysozoa</taxon>
        <taxon>Nematoda</taxon>
        <taxon>Chromadorea</taxon>
        <taxon>Rhabditida</taxon>
        <taxon>Rhabditina</taxon>
        <taxon>Rhabditomorpha</taxon>
        <taxon>Rhabditoidea</taxon>
        <taxon>Rhabditidae</taxon>
        <taxon>Peloderinae</taxon>
        <taxon>Caenorhabditis</taxon>
    </lineage>
</organism>
<feature type="domain" description="SPK" evidence="1">
    <location>
        <begin position="35"/>
        <end position="150"/>
    </location>
</feature>
<dbReference type="Proteomes" id="UP000005237">
    <property type="component" value="Unassembled WGS sequence"/>
</dbReference>
<name>A0A8R1I2D2_CAEJA</name>
<dbReference type="SMART" id="SM00583">
    <property type="entry name" value="SPK"/>
    <property type="match status" value="1"/>
</dbReference>
<evidence type="ECO:0000313" key="3">
    <source>
        <dbReference type="Proteomes" id="UP000005237"/>
    </source>
</evidence>
<dbReference type="AlphaFoldDB" id="A0A8R1I2D2"/>
<protein>
    <submittedName>
        <fullName evidence="2">SPK domain-containing protein</fullName>
    </submittedName>
</protein>
<evidence type="ECO:0000259" key="1">
    <source>
        <dbReference type="SMART" id="SM00583"/>
    </source>
</evidence>
<dbReference type="InterPro" id="IPR006570">
    <property type="entry name" value="SPK_dom"/>
</dbReference>